<protein>
    <submittedName>
        <fullName evidence="2">Uncharacterized protein</fullName>
    </submittedName>
</protein>
<evidence type="ECO:0000256" key="1">
    <source>
        <dbReference type="SAM" id="MobiDB-lite"/>
    </source>
</evidence>
<feature type="region of interest" description="Disordered" evidence="1">
    <location>
        <begin position="141"/>
        <end position="168"/>
    </location>
</feature>
<keyword evidence="3" id="KW-1185">Reference proteome</keyword>
<dbReference type="RefSeq" id="WP_123203460.1">
    <property type="nucleotide sequence ID" value="NZ_RJMB01000035.1"/>
</dbReference>
<reference evidence="2 3" key="1">
    <citation type="submission" date="2018-11" db="EMBL/GenBank/DDBJ databases">
        <title>The genome draft of YIM 96095.</title>
        <authorList>
            <person name="Tang S.-K."/>
            <person name="Chunyu W.-X."/>
            <person name="Feng Y.-Z."/>
        </authorList>
    </citation>
    <scope>NUCLEOTIDE SEQUENCE [LARGE SCALE GENOMIC DNA]</scope>
    <source>
        <strain evidence="2 3">YIM 96095</strain>
    </source>
</reference>
<feature type="region of interest" description="Disordered" evidence="1">
    <location>
        <begin position="39"/>
        <end position="79"/>
    </location>
</feature>
<gene>
    <name evidence="2" type="ORF">EFW17_22600</name>
</gene>
<dbReference type="OrthoDB" id="3428641at2"/>
<feature type="compositionally biased region" description="Basic and acidic residues" evidence="1">
    <location>
        <begin position="65"/>
        <end position="77"/>
    </location>
</feature>
<evidence type="ECO:0000313" key="2">
    <source>
        <dbReference type="EMBL" id="RNL80725.1"/>
    </source>
</evidence>
<organism evidence="2 3">
    <name type="scientific">Halostreptopolyspora alba</name>
    <dbReference type="NCBI Taxonomy" id="2487137"/>
    <lineage>
        <taxon>Bacteria</taxon>
        <taxon>Bacillati</taxon>
        <taxon>Actinomycetota</taxon>
        <taxon>Actinomycetes</taxon>
        <taxon>Streptosporangiales</taxon>
        <taxon>Nocardiopsidaceae</taxon>
        <taxon>Halostreptopolyspora</taxon>
    </lineage>
</organism>
<dbReference type="AlphaFoldDB" id="A0A3N0DYP0"/>
<dbReference type="EMBL" id="RJMB01000035">
    <property type="protein sequence ID" value="RNL80725.1"/>
    <property type="molecule type" value="Genomic_DNA"/>
</dbReference>
<feature type="compositionally biased region" description="Basic and acidic residues" evidence="1">
    <location>
        <begin position="39"/>
        <end position="51"/>
    </location>
</feature>
<evidence type="ECO:0000313" key="3">
    <source>
        <dbReference type="Proteomes" id="UP000269198"/>
    </source>
</evidence>
<name>A0A3N0DYP0_9ACTN</name>
<dbReference type="Proteomes" id="UP000269198">
    <property type="component" value="Unassembled WGS sequence"/>
</dbReference>
<proteinExistence type="predicted"/>
<accession>A0A3N0DYP0</accession>
<comment type="caution">
    <text evidence="2">The sequence shown here is derived from an EMBL/GenBank/DDBJ whole genome shotgun (WGS) entry which is preliminary data.</text>
</comment>
<sequence>MDAHEGSDEDGLITLEEWAAQCGYTYSYVLHAMRQHYPDFPEPEQRRRGDVGRGGGSGNNLYDPAKLERFKPRRPDPVELPEEDLVKQVTLGGFAALIGVNGRAVNQIKDQRPDTLPDTVDGQRWYPRAKYHVRDLLLMWNSRPGKGSGSDKRRPPLPWQRQDTDSHQ</sequence>